<dbReference type="STRING" id="448386.A0A2V3IZN5"/>
<evidence type="ECO:0000313" key="3">
    <source>
        <dbReference type="EMBL" id="PXF47559.1"/>
    </source>
</evidence>
<keyword evidence="2" id="KW-0732">Signal</keyword>
<feature type="chain" id="PRO_5016134523" evidence="2">
    <location>
        <begin position="25"/>
        <end position="127"/>
    </location>
</feature>
<organism evidence="3 4">
    <name type="scientific">Gracilariopsis chorda</name>
    <dbReference type="NCBI Taxonomy" id="448386"/>
    <lineage>
        <taxon>Eukaryota</taxon>
        <taxon>Rhodophyta</taxon>
        <taxon>Florideophyceae</taxon>
        <taxon>Rhodymeniophycidae</taxon>
        <taxon>Gracilariales</taxon>
        <taxon>Gracilariaceae</taxon>
        <taxon>Gracilariopsis</taxon>
    </lineage>
</organism>
<sequence length="127" mass="13533">MVIVVVALLSIAASFLVLPRVVHALDNKRGPSAHQEGEDSASNSPSSNSEDPLRLPPISSQSDTQKVDLSSGSASLADALGPLVINSDGTTSRIANWQMMTPAEKATTLRIITARNRKRMAKLKDEL</sequence>
<keyword evidence="4" id="KW-1185">Reference proteome</keyword>
<name>A0A2V3IZN5_9FLOR</name>
<protein>
    <submittedName>
        <fullName evidence="3">Uncharacterized protein</fullName>
    </submittedName>
</protein>
<dbReference type="PANTHER" id="PTHR39474:SF1">
    <property type="entry name" value="FUNGAL SPECIFIC TRANSCRIPTION FACTOR"/>
    <property type="match status" value="1"/>
</dbReference>
<feature type="signal peptide" evidence="2">
    <location>
        <begin position="1"/>
        <end position="24"/>
    </location>
</feature>
<accession>A0A2V3IZN5</accession>
<dbReference type="AlphaFoldDB" id="A0A2V3IZN5"/>
<feature type="region of interest" description="Disordered" evidence="1">
    <location>
        <begin position="28"/>
        <end position="71"/>
    </location>
</feature>
<evidence type="ECO:0000313" key="4">
    <source>
        <dbReference type="Proteomes" id="UP000247409"/>
    </source>
</evidence>
<feature type="compositionally biased region" description="Low complexity" evidence="1">
    <location>
        <begin position="40"/>
        <end position="50"/>
    </location>
</feature>
<dbReference type="EMBL" id="NBIV01000023">
    <property type="protein sequence ID" value="PXF47559.1"/>
    <property type="molecule type" value="Genomic_DNA"/>
</dbReference>
<dbReference type="Proteomes" id="UP000247409">
    <property type="component" value="Unassembled WGS sequence"/>
</dbReference>
<gene>
    <name evidence="3" type="ORF">BWQ96_02703</name>
</gene>
<reference evidence="3 4" key="1">
    <citation type="journal article" date="2018" name="Mol. Biol. Evol.">
        <title>Analysis of the draft genome of the red seaweed Gracilariopsis chorda provides insights into genome size evolution in Rhodophyta.</title>
        <authorList>
            <person name="Lee J."/>
            <person name="Yang E.C."/>
            <person name="Graf L."/>
            <person name="Yang J.H."/>
            <person name="Qiu H."/>
            <person name="Zel Zion U."/>
            <person name="Chan C.X."/>
            <person name="Stephens T.G."/>
            <person name="Weber A.P.M."/>
            <person name="Boo G.H."/>
            <person name="Boo S.M."/>
            <person name="Kim K.M."/>
            <person name="Shin Y."/>
            <person name="Jung M."/>
            <person name="Lee S.J."/>
            <person name="Yim H.S."/>
            <person name="Lee J.H."/>
            <person name="Bhattacharya D."/>
            <person name="Yoon H.S."/>
        </authorList>
    </citation>
    <scope>NUCLEOTIDE SEQUENCE [LARGE SCALE GENOMIC DNA]</scope>
    <source>
        <strain evidence="3 4">SKKU-2015</strain>
        <tissue evidence="3">Whole body</tissue>
    </source>
</reference>
<proteinExistence type="predicted"/>
<dbReference type="OrthoDB" id="4590138at2759"/>
<evidence type="ECO:0000256" key="2">
    <source>
        <dbReference type="SAM" id="SignalP"/>
    </source>
</evidence>
<evidence type="ECO:0000256" key="1">
    <source>
        <dbReference type="SAM" id="MobiDB-lite"/>
    </source>
</evidence>
<comment type="caution">
    <text evidence="3">The sequence shown here is derived from an EMBL/GenBank/DDBJ whole genome shotgun (WGS) entry which is preliminary data.</text>
</comment>
<dbReference type="PANTHER" id="PTHR39474">
    <property type="entry name" value="UNNAMED PRODUCT"/>
    <property type="match status" value="1"/>
</dbReference>